<name>X7F385_9RHOB</name>
<sequence length="85" mass="9045">MASDIISMVTSKSVFEVADFDLLAATEAAASMADAMRRGGLKVDAVDAQVTKSKVKFDRQIAAIAKVKKADRIDSDDADLLPLES</sequence>
<dbReference type="Proteomes" id="UP000023430">
    <property type="component" value="Unassembled WGS sequence"/>
</dbReference>
<dbReference type="AlphaFoldDB" id="X7F385"/>
<protein>
    <submittedName>
        <fullName evidence="1">Uncharacterized protein</fullName>
    </submittedName>
</protein>
<gene>
    <name evidence="1" type="ORF">RISW2_23005</name>
</gene>
<dbReference type="STRING" id="1449351.RISW2_23005"/>
<comment type="caution">
    <text evidence="1">The sequence shown here is derived from an EMBL/GenBank/DDBJ whole genome shotgun (WGS) entry which is preliminary data.</text>
</comment>
<organism evidence="1 2">
    <name type="scientific">Roseivivax isoporae LMG 25204</name>
    <dbReference type="NCBI Taxonomy" id="1449351"/>
    <lineage>
        <taxon>Bacteria</taxon>
        <taxon>Pseudomonadati</taxon>
        <taxon>Pseudomonadota</taxon>
        <taxon>Alphaproteobacteria</taxon>
        <taxon>Rhodobacterales</taxon>
        <taxon>Roseobacteraceae</taxon>
        <taxon>Roseivivax</taxon>
    </lineage>
</organism>
<evidence type="ECO:0000313" key="1">
    <source>
        <dbReference type="EMBL" id="ETX26526.1"/>
    </source>
</evidence>
<reference evidence="1 2" key="1">
    <citation type="submission" date="2014-01" db="EMBL/GenBank/DDBJ databases">
        <title>Roseivivax isoporae LMG 25204 Genome Sequencing.</title>
        <authorList>
            <person name="Lai Q."/>
            <person name="Li G."/>
            <person name="Shao Z."/>
        </authorList>
    </citation>
    <scope>NUCLEOTIDE SEQUENCE [LARGE SCALE GENOMIC DNA]</scope>
    <source>
        <strain evidence="1 2">LMG 25204</strain>
    </source>
</reference>
<proteinExistence type="predicted"/>
<dbReference type="EMBL" id="JAME01000085">
    <property type="protein sequence ID" value="ETX26526.1"/>
    <property type="molecule type" value="Genomic_DNA"/>
</dbReference>
<accession>X7F385</accession>
<evidence type="ECO:0000313" key="2">
    <source>
        <dbReference type="Proteomes" id="UP000023430"/>
    </source>
</evidence>
<keyword evidence="2" id="KW-1185">Reference proteome</keyword>
<feature type="non-terminal residue" evidence="1">
    <location>
        <position position="85"/>
    </location>
</feature>
<dbReference type="RefSeq" id="WP_043775495.1">
    <property type="nucleotide sequence ID" value="NZ_JAME01000085.1"/>
</dbReference>